<evidence type="ECO:0000256" key="2">
    <source>
        <dbReference type="ARBA" id="ARBA00022576"/>
    </source>
</evidence>
<dbReference type="EMBL" id="JAUHTQ010000010">
    <property type="protein sequence ID" value="MDN4494587.1"/>
    <property type="molecule type" value="Genomic_DNA"/>
</dbReference>
<evidence type="ECO:0000313" key="7">
    <source>
        <dbReference type="Proteomes" id="UP001172743"/>
    </source>
</evidence>
<comment type="cofactor">
    <cofactor evidence="1">
        <name>pyridoxal 5'-phosphate</name>
        <dbReference type="ChEBI" id="CHEBI:597326"/>
    </cofactor>
</comment>
<dbReference type="Proteomes" id="UP001172743">
    <property type="component" value="Unassembled WGS sequence"/>
</dbReference>
<sequence>MKELQPFKMSKRFENVKLISAAAAKTPHDLIPLSFGFPAKEAYDVSLMAKCSSKAIEEGGYKSFEYGGATGPSRIVKWLKKRSEIRGIYAPEENILVTTGSGQAMDILARGLTNEGDEVWVEAPTFFGALRNFTLAGLKCRGFEIDENGLKVDLVEEALVAAKNNGLPMPKFIYIMPNFHNPGGVTLSLERRMKLAKLALAYNFFIIEDDAYTELNFSERVLPAVYQFAPQRVIYMSTFSKTIAPAIRMGWLVAPPEIIMQLRSLKADGSTSVLMQEIVAAYLETIDFDDHVGNISKLYKSRLDAMIKAIDDYLGDEVTYTAPEGGFFLWLTFKEEVATSLFEELALEKGVSFILGEHCYAENEEKNHIRLCFSYCDEEMCKEAIKRIAEAYYEKYPVKKLV</sequence>
<dbReference type="InterPro" id="IPR015421">
    <property type="entry name" value="PyrdxlP-dep_Trfase_major"/>
</dbReference>
<dbReference type="PANTHER" id="PTHR42790">
    <property type="entry name" value="AMINOTRANSFERASE"/>
    <property type="match status" value="1"/>
</dbReference>
<dbReference type="InterPro" id="IPR004839">
    <property type="entry name" value="Aminotransferase_I/II_large"/>
</dbReference>
<reference evidence="6" key="1">
    <citation type="submission" date="2023-07" db="EMBL/GenBank/DDBJ databases">
        <title>Ureibacillus sp. isolated from freshwater well.</title>
        <authorList>
            <person name="Kirdat K."/>
            <person name="Bhatt A."/>
            <person name="Teware R."/>
            <person name="Bhavsar Y."/>
            <person name="Yadav A."/>
        </authorList>
    </citation>
    <scope>NUCLEOTIDE SEQUENCE</scope>
    <source>
        <strain evidence="6">BA0131</strain>
    </source>
</reference>
<name>A0ABT8GT66_9BACL</name>
<comment type="caution">
    <text evidence="6">The sequence shown here is derived from an EMBL/GenBank/DDBJ whole genome shotgun (WGS) entry which is preliminary data.</text>
</comment>
<dbReference type="PANTHER" id="PTHR42790:SF19">
    <property type="entry name" value="KYNURENINE_ALPHA-AMINOADIPATE AMINOTRANSFERASE, MITOCHONDRIAL"/>
    <property type="match status" value="1"/>
</dbReference>
<proteinExistence type="predicted"/>
<dbReference type="Gene3D" id="3.40.640.10">
    <property type="entry name" value="Type I PLP-dependent aspartate aminotransferase-like (Major domain)"/>
    <property type="match status" value="1"/>
</dbReference>
<evidence type="ECO:0000313" key="6">
    <source>
        <dbReference type="EMBL" id="MDN4494587.1"/>
    </source>
</evidence>
<gene>
    <name evidence="6" type="ORF">QYB95_13625</name>
</gene>
<evidence type="ECO:0000259" key="5">
    <source>
        <dbReference type="Pfam" id="PF00155"/>
    </source>
</evidence>
<evidence type="ECO:0000256" key="1">
    <source>
        <dbReference type="ARBA" id="ARBA00001933"/>
    </source>
</evidence>
<dbReference type="CDD" id="cd00609">
    <property type="entry name" value="AAT_like"/>
    <property type="match status" value="1"/>
</dbReference>
<keyword evidence="7" id="KW-1185">Reference proteome</keyword>
<dbReference type="InterPro" id="IPR050859">
    <property type="entry name" value="Class-I_PLP-dep_aminotransf"/>
</dbReference>
<keyword evidence="2 6" id="KW-0032">Aminotransferase</keyword>
<accession>A0ABT8GT66</accession>
<dbReference type="InterPro" id="IPR015422">
    <property type="entry name" value="PyrdxlP-dep_Trfase_small"/>
</dbReference>
<dbReference type="RefSeq" id="WP_301138888.1">
    <property type="nucleotide sequence ID" value="NZ_JAUHTQ010000010.1"/>
</dbReference>
<organism evidence="6 7">
    <name type="scientific">Ureibacillus aquaedulcis</name>
    <dbReference type="NCBI Taxonomy" id="3058421"/>
    <lineage>
        <taxon>Bacteria</taxon>
        <taxon>Bacillati</taxon>
        <taxon>Bacillota</taxon>
        <taxon>Bacilli</taxon>
        <taxon>Bacillales</taxon>
        <taxon>Caryophanaceae</taxon>
        <taxon>Ureibacillus</taxon>
    </lineage>
</organism>
<feature type="domain" description="Aminotransferase class I/classII large" evidence="5">
    <location>
        <begin position="75"/>
        <end position="388"/>
    </location>
</feature>
<dbReference type="Pfam" id="PF00155">
    <property type="entry name" value="Aminotran_1_2"/>
    <property type="match status" value="1"/>
</dbReference>
<keyword evidence="3" id="KW-0808">Transferase</keyword>
<dbReference type="GO" id="GO:0008483">
    <property type="term" value="F:transaminase activity"/>
    <property type="evidence" value="ECO:0007669"/>
    <property type="project" value="UniProtKB-KW"/>
</dbReference>
<dbReference type="SUPFAM" id="SSF53383">
    <property type="entry name" value="PLP-dependent transferases"/>
    <property type="match status" value="1"/>
</dbReference>
<dbReference type="InterPro" id="IPR015424">
    <property type="entry name" value="PyrdxlP-dep_Trfase"/>
</dbReference>
<protein>
    <submittedName>
        <fullName evidence="6">PLP-dependent aminotransferase family protein</fullName>
    </submittedName>
</protein>
<dbReference type="Gene3D" id="3.90.1150.10">
    <property type="entry name" value="Aspartate Aminotransferase, domain 1"/>
    <property type="match status" value="1"/>
</dbReference>
<evidence type="ECO:0000256" key="3">
    <source>
        <dbReference type="ARBA" id="ARBA00022679"/>
    </source>
</evidence>
<evidence type="ECO:0000256" key="4">
    <source>
        <dbReference type="ARBA" id="ARBA00022898"/>
    </source>
</evidence>
<keyword evidence="4" id="KW-0663">Pyridoxal phosphate</keyword>